<evidence type="ECO:0000313" key="7">
    <source>
        <dbReference type="EMBL" id="OAF06685.1"/>
    </source>
</evidence>
<dbReference type="PANTHER" id="PTHR30482:SF17">
    <property type="entry name" value="ABC TRANSPORTER ATP-BINDING PROTEIN"/>
    <property type="match status" value="1"/>
</dbReference>
<dbReference type="STRING" id="1505087.AYJ54_19380"/>
<protein>
    <submittedName>
        <fullName evidence="7">Branched-chain amino acid ABC transporter permease</fullName>
    </submittedName>
</protein>
<dbReference type="RefSeq" id="WP_063702791.1">
    <property type="nucleotide sequence ID" value="NZ_LUUB01000074.1"/>
</dbReference>
<gene>
    <name evidence="7" type="ORF">AYJ54_19380</name>
</gene>
<feature type="transmembrane region" description="Helical" evidence="6">
    <location>
        <begin position="153"/>
        <end position="173"/>
    </location>
</feature>
<dbReference type="InterPro" id="IPR043428">
    <property type="entry name" value="LivM-like"/>
</dbReference>
<evidence type="ECO:0000256" key="6">
    <source>
        <dbReference type="SAM" id="Phobius"/>
    </source>
</evidence>
<keyword evidence="5 6" id="KW-0472">Membrane</keyword>
<dbReference type="EMBL" id="LUUB01000074">
    <property type="protein sequence ID" value="OAF06685.1"/>
    <property type="molecule type" value="Genomic_DNA"/>
</dbReference>
<proteinExistence type="predicted"/>
<dbReference type="GO" id="GO:0015658">
    <property type="term" value="F:branched-chain amino acid transmembrane transporter activity"/>
    <property type="evidence" value="ECO:0007669"/>
    <property type="project" value="InterPro"/>
</dbReference>
<dbReference type="AlphaFoldDB" id="A0A176YIY0"/>
<sequence length="307" mass="31809">MRTIPAAIAVLMLAVLPIAAPWLQFVLTLAIAKGFAALGVAVLLRAGLISIGHAMFFAASAYGVAFLARAGINDLGLLLILSVLAGALAGAVAGSFLVRYRAIFFAMLNLAVSMVFYALCAKLYGVTGGTDGMPVPVPAVFGIVFAEPVFKSVLFYLSLALMVLVGLAVQRYLNSPLGHALSAVNTNEIRLEYLGIPVWAVLLIAYVISAALAGLGGAIAGFAIGRVVPDFAFWTASGHLVLIAVLGGIGGVPGAFIGALFLELLHSAAVTVTDSWNLIVGMTLIIVIMFMPQGVYGLFARKEASSL</sequence>
<evidence type="ECO:0000256" key="3">
    <source>
        <dbReference type="ARBA" id="ARBA00022692"/>
    </source>
</evidence>
<reference evidence="7 8" key="1">
    <citation type="submission" date="2016-03" db="EMBL/GenBank/DDBJ databases">
        <title>Draft Genome Sequence of the Strain BR 10245 (Bradyrhizobium sp.) isolated from nodules of Centrolobium paraense.</title>
        <authorList>
            <person name="Simoes-Araujo J.L.Sr."/>
            <person name="Barauna A.C."/>
            <person name="Silva K."/>
            <person name="Zilli J.E."/>
        </authorList>
    </citation>
    <scope>NUCLEOTIDE SEQUENCE [LARGE SCALE GENOMIC DNA]</scope>
    <source>
        <strain evidence="7 8">BR 10245</strain>
    </source>
</reference>
<evidence type="ECO:0000256" key="1">
    <source>
        <dbReference type="ARBA" id="ARBA00004651"/>
    </source>
</evidence>
<feature type="transmembrane region" description="Helical" evidence="6">
    <location>
        <begin position="231"/>
        <end position="256"/>
    </location>
</feature>
<dbReference type="OrthoDB" id="9804361at2"/>
<evidence type="ECO:0000313" key="8">
    <source>
        <dbReference type="Proteomes" id="UP000076959"/>
    </source>
</evidence>
<dbReference type="Proteomes" id="UP000076959">
    <property type="component" value="Unassembled WGS sequence"/>
</dbReference>
<evidence type="ECO:0000256" key="5">
    <source>
        <dbReference type="ARBA" id="ARBA00023136"/>
    </source>
</evidence>
<dbReference type="PANTHER" id="PTHR30482">
    <property type="entry name" value="HIGH-AFFINITY BRANCHED-CHAIN AMINO ACID TRANSPORT SYSTEM PERMEASE"/>
    <property type="match status" value="1"/>
</dbReference>
<keyword evidence="3 6" id="KW-0812">Transmembrane</keyword>
<dbReference type="GO" id="GO:0005886">
    <property type="term" value="C:plasma membrane"/>
    <property type="evidence" value="ECO:0007669"/>
    <property type="project" value="UniProtKB-SubCell"/>
</dbReference>
<accession>A0A176YIY0</accession>
<comment type="caution">
    <text evidence="7">The sequence shown here is derived from an EMBL/GenBank/DDBJ whole genome shotgun (WGS) entry which is preliminary data.</text>
</comment>
<feature type="transmembrane region" description="Helical" evidence="6">
    <location>
        <begin position="103"/>
        <end position="124"/>
    </location>
</feature>
<dbReference type="Pfam" id="PF02653">
    <property type="entry name" value="BPD_transp_2"/>
    <property type="match status" value="1"/>
</dbReference>
<evidence type="ECO:0000256" key="4">
    <source>
        <dbReference type="ARBA" id="ARBA00022989"/>
    </source>
</evidence>
<organism evidence="7 8">
    <name type="scientific">Bradyrhizobium centrolobii</name>
    <dbReference type="NCBI Taxonomy" id="1505087"/>
    <lineage>
        <taxon>Bacteria</taxon>
        <taxon>Pseudomonadati</taxon>
        <taxon>Pseudomonadota</taxon>
        <taxon>Alphaproteobacteria</taxon>
        <taxon>Hyphomicrobiales</taxon>
        <taxon>Nitrobacteraceae</taxon>
        <taxon>Bradyrhizobium</taxon>
    </lineage>
</organism>
<name>A0A176YIY0_9BRAD</name>
<feature type="transmembrane region" description="Helical" evidence="6">
    <location>
        <begin position="193"/>
        <end position="224"/>
    </location>
</feature>
<feature type="transmembrane region" description="Helical" evidence="6">
    <location>
        <begin position="75"/>
        <end position="97"/>
    </location>
</feature>
<keyword evidence="4 6" id="KW-1133">Transmembrane helix</keyword>
<comment type="subcellular location">
    <subcellularLocation>
        <location evidence="1">Cell membrane</location>
        <topology evidence="1">Multi-pass membrane protein</topology>
    </subcellularLocation>
</comment>
<dbReference type="InterPro" id="IPR001851">
    <property type="entry name" value="ABC_transp_permease"/>
</dbReference>
<dbReference type="CDD" id="cd06581">
    <property type="entry name" value="TM_PBP1_LivM_like"/>
    <property type="match status" value="1"/>
</dbReference>
<keyword evidence="2" id="KW-1003">Cell membrane</keyword>
<keyword evidence="8" id="KW-1185">Reference proteome</keyword>
<evidence type="ECO:0000256" key="2">
    <source>
        <dbReference type="ARBA" id="ARBA00022475"/>
    </source>
</evidence>
<feature type="transmembrane region" description="Helical" evidence="6">
    <location>
        <begin position="276"/>
        <end position="299"/>
    </location>
</feature>